<feature type="region of interest" description="Disordered" evidence="1">
    <location>
        <begin position="153"/>
        <end position="193"/>
    </location>
</feature>
<protein>
    <submittedName>
        <fullName evidence="3">Uncharacterized protein</fullName>
    </submittedName>
</protein>
<accession>A0A3N2Q7D7</accession>
<gene>
    <name evidence="3" type="ORF">SODALDRAFT_326753</name>
</gene>
<name>A0A3N2Q7D7_SODAK</name>
<proteinExistence type="predicted"/>
<feature type="chain" id="PRO_5018218266" evidence="2">
    <location>
        <begin position="17"/>
        <end position="237"/>
    </location>
</feature>
<keyword evidence="4" id="KW-1185">Reference proteome</keyword>
<dbReference type="GeneID" id="39578726"/>
<sequence>MVLGLLFISAIPTVIGVGEAISAQKKQNEAQKEKVKFALGITLTIDGVEEEATGVLTDGKLYVDHSACPVKGFKFSGWYFMYPGEEQLMGLVSMTNDNPPALGWIFVDADTRAVRYGSRKDTVGHVVGPWHWTPNEKFLTLRGGGEGFVAVKEEQGEGEEQGEEHKGDEKDKKDKKDEKEGGGAEAGEAGEEAARARWVIHWDPDGVLREQLGDERCVSVTLRRQLALGVDSRYVRD</sequence>
<evidence type="ECO:0000313" key="4">
    <source>
        <dbReference type="Proteomes" id="UP000272025"/>
    </source>
</evidence>
<keyword evidence="2" id="KW-0732">Signal</keyword>
<dbReference type="PANTHER" id="PTHR38049">
    <property type="entry name" value="RICIN B LECTIN DOMAIN-CONTAINING PROTEIN"/>
    <property type="match status" value="1"/>
</dbReference>
<feature type="signal peptide" evidence="2">
    <location>
        <begin position="1"/>
        <end position="16"/>
    </location>
</feature>
<dbReference type="OrthoDB" id="3928002at2759"/>
<evidence type="ECO:0000313" key="3">
    <source>
        <dbReference type="EMBL" id="ROT42597.1"/>
    </source>
</evidence>
<dbReference type="STRING" id="1314773.A0A3N2Q7D7"/>
<reference evidence="3 4" key="1">
    <citation type="journal article" date="2018" name="Mol. Ecol.">
        <title>The obligate alkalophilic soda-lake fungus Sodiomyces alkalinus has shifted to a protein diet.</title>
        <authorList>
            <person name="Grum-Grzhimaylo A.A."/>
            <person name="Falkoski D.L."/>
            <person name="van den Heuvel J."/>
            <person name="Valero-Jimenez C.A."/>
            <person name="Min B."/>
            <person name="Choi I.G."/>
            <person name="Lipzen A."/>
            <person name="Daum C.G."/>
            <person name="Aanen D.K."/>
            <person name="Tsang A."/>
            <person name="Henrissat B."/>
            <person name="Bilanenko E.N."/>
            <person name="de Vries R.P."/>
            <person name="van Kan J.A.L."/>
            <person name="Grigoriev I.V."/>
            <person name="Debets A.J.M."/>
        </authorList>
    </citation>
    <scope>NUCLEOTIDE SEQUENCE [LARGE SCALE GENOMIC DNA]</scope>
    <source>
        <strain evidence="3 4">F11</strain>
    </source>
</reference>
<organism evidence="3 4">
    <name type="scientific">Sodiomyces alkalinus (strain CBS 110278 / VKM F-3762 / F11)</name>
    <name type="common">Alkaliphilic filamentous fungus</name>
    <dbReference type="NCBI Taxonomy" id="1314773"/>
    <lineage>
        <taxon>Eukaryota</taxon>
        <taxon>Fungi</taxon>
        <taxon>Dikarya</taxon>
        <taxon>Ascomycota</taxon>
        <taxon>Pezizomycotina</taxon>
        <taxon>Sordariomycetes</taxon>
        <taxon>Hypocreomycetidae</taxon>
        <taxon>Glomerellales</taxon>
        <taxon>Plectosphaerellaceae</taxon>
        <taxon>Sodiomyces</taxon>
    </lineage>
</organism>
<feature type="compositionally biased region" description="Basic and acidic residues" evidence="1">
    <location>
        <begin position="163"/>
        <end position="182"/>
    </location>
</feature>
<dbReference type="EMBL" id="ML119051">
    <property type="protein sequence ID" value="ROT42597.1"/>
    <property type="molecule type" value="Genomic_DNA"/>
</dbReference>
<dbReference type="Proteomes" id="UP000272025">
    <property type="component" value="Unassembled WGS sequence"/>
</dbReference>
<evidence type="ECO:0000256" key="1">
    <source>
        <dbReference type="SAM" id="MobiDB-lite"/>
    </source>
</evidence>
<evidence type="ECO:0000256" key="2">
    <source>
        <dbReference type="SAM" id="SignalP"/>
    </source>
</evidence>
<dbReference type="RefSeq" id="XP_028470403.1">
    <property type="nucleotide sequence ID" value="XM_028610248.1"/>
</dbReference>
<dbReference type="AlphaFoldDB" id="A0A3N2Q7D7"/>
<dbReference type="PANTHER" id="PTHR38049:SF1">
    <property type="entry name" value="PROTEIN KINASE DOMAIN-CONTAINING PROTEIN"/>
    <property type="match status" value="1"/>
</dbReference>